<comment type="catalytic activity">
    <reaction evidence="8 10">
        <text>5-[(5-phospho-1-deoxy-D-ribulos-1-ylimino)methylamino]-1-(5-phospho-beta-D-ribosyl)imidazole-4-carboxamide + L-glutamine = D-erythro-1-(imidazol-4-yl)glycerol 3-phosphate + 5-amino-1-(5-phospho-beta-D-ribosyl)imidazole-4-carboxamide + L-glutamate + H(+)</text>
        <dbReference type="Rhea" id="RHEA:24793"/>
        <dbReference type="ChEBI" id="CHEBI:15378"/>
        <dbReference type="ChEBI" id="CHEBI:29985"/>
        <dbReference type="ChEBI" id="CHEBI:58278"/>
        <dbReference type="ChEBI" id="CHEBI:58359"/>
        <dbReference type="ChEBI" id="CHEBI:58475"/>
        <dbReference type="ChEBI" id="CHEBI:58525"/>
        <dbReference type="EC" id="4.3.2.10"/>
    </reaction>
</comment>
<dbReference type="CDD" id="cd01748">
    <property type="entry name" value="GATase1_IGP_Synthase"/>
    <property type="match status" value="1"/>
</dbReference>
<evidence type="ECO:0000313" key="13">
    <source>
        <dbReference type="EMBL" id="MBP2201627.1"/>
    </source>
</evidence>
<accession>A0A8J7USG8</accession>
<name>A0A8J7USG8_METVO</name>
<dbReference type="RefSeq" id="WP_209591088.1">
    <property type="nucleotide sequence ID" value="NZ_JAGGMU010000002.1"/>
</dbReference>
<comment type="caution">
    <text evidence="13">The sequence shown here is derived from an EMBL/GenBank/DDBJ whole genome shotgun (WGS) entry which is preliminary data.</text>
</comment>
<keyword evidence="13" id="KW-0808">Transferase</keyword>
<evidence type="ECO:0000256" key="6">
    <source>
        <dbReference type="ARBA" id="ARBA00023102"/>
    </source>
</evidence>
<dbReference type="GO" id="GO:0005737">
    <property type="term" value="C:cytoplasm"/>
    <property type="evidence" value="ECO:0007669"/>
    <property type="project" value="UniProtKB-SubCell"/>
</dbReference>
<dbReference type="NCBIfam" id="TIGR01855">
    <property type="entry name" value="IMP_synth_hisH"/>
    <property type="match status" value="1"/>
</dbReference>
<dbReference type="SUPFAM" id="SSF52317">
    <property type="entry name" value="Class I glutamine amidotransferase-like"/>
    <property type="match status" value="1"/>
</dbReference>
<evidence type="ECO:0000256" key="8">
    <source>
        <dbReference type="ARBA" id="ARBA00047838"/>
    </source>
</evidence>
<dbReference type="GO" id="GO:0000107">
    <property type="term" value="F:imidazoleglycerol-phosphate synthase activity"/>
    <property type="evidence" value="ECO:0007669"/>
    <property type="project" value="UniProtKB-UniRule"/>
</dbReference>
<dbReference type="InterPro" id="IPR029062">
    <property type="entry name" value="Class_I_gatase-like"/>
</dbReference>
<feature type="domain" description="Glutamine amidotransferase" evidence="12">
    <location>
        <begin position="4"/>
        <end position="210"/>
    </location>
</feature>
<protein>
    <recommendedName>
        <fullName evidence="10">Imidazole glycerol phosphate synthase subunit HisH</fullName>
        <ecNumber evidence="10">4.3.2.10</ecNumber>
    </recommendedName>
    <alternativeName>
        <fullName evidence="10">IGP synthase glutaminase subunit</fullName>
        <ecNumber evidence="10">3.5.1.2</ecNumber>
    </alternativeName>
    <alternativeName>
        <fullName evidence="10">IGP synthase subunit HisH</fullName>
    </alternativeName>
    <alternativeName>
        <fullName evidence="10">ImGP synthase subunit HisH</fullName>
        <shortName evidence="10">IGPS subunit HisH</shortName>
    </alternativeName>
</protein>
<dbReference type="HAMAP" id="MF_00278">
    <property type="entry name" value="HisH"/>
    <property type="match status" value="1"/>
</dbReference>
<organism evidence="13 14">
    <name type="scientific">Methanococcus voltae</name>
    <dbReference type="NCBI Taxonomy" id="2188"/>
    <lineage>
        <taxon>Archaea</taxon>
        <taxon>Methanobacteriati</taxon>
        <taxon>Methanobacteriota</taxon>
        <taxon>Methanomada group</taxon>
        <taxon>Methanococci</taxon>
        <taxon>Methanococcales</taxon>
        <taxon>Methanococcaceae</taxon>
        <taxon>Methanococcus</taxon>
    </lineage>
</organism>
<feature type="active site" evidence="10 11">
    <location>
        <position position="194"/>
    </location>
</feature>
<dbReference type="PANTHER" id="PTHR42701">
    <property type="entry name" value="IMIDAZOLE GLYCEROL PHOSPHATE SYNTHASE SUBUNIT HISH"/>
    <property type="match status" value="1"/>
</dbReference>
<dbReference type="EC" id="4.3.2.10" evidence="10"/>
<dbReference type="PIRSF" id="PIRSF000495">
    <property type="entry name" value="Amidotransf_hisH"/>
    <property type="match status" value="1"/>
</dbReference>
<evidence type="ECO:0000256" key="3">
    <source>
        <dbReference type="ARBA" id="ARBA00022605"/>
    </source>
</evidence>
<dbReference type="InterPro" id="IPR010139">
    <property type="entry name" value="Imidazole-glycPsynth_HisH"/>
</dbReference>
<comment type="catalytic activity">
    <reaction evidence="9 10">
        <text>L-glutamine + H2O = L-glutamate + NH4(+)</text>
        <dbReference type="Rhea" id="RHEA:15889"/>
        <dbReference type="ChEBI" id="CHEBI:15377"/>
        <dbReference type="ChEBI" id="CHEBI:28938"/>
        <dbReference type="ChEBI" id="CHEBI:29985"/>
        <dbReference type="ChEBI" id="CHEBI:58359"/>
        <dbReference type="EC" id="3.5.1.2"/>
    </reaction>
</comment>
<evidence type="ECO:0000256" key="9">
    <source>
        <dbReference type="ARBA" id="ARBA00049534"/>
    </source>
</evidence>
<comment type="subcellular location">
    <subcellularLocation>
        <location evidence="10">Cytoplasm</location>
    </subcellularLocation>
</comment>
<comment type="function">
    <text evidence="10">IGPS catalyzes the conversion of PRFAR and glutamine to IGP, AICAR and glutamate. The HisH subunit catalyzes the hydrolysis of glutamine to glutamate and ammonia as part of the synthesis of IGP and AICAR. The resulting ammonia molecule is channeled to the active site of HisF.</text>
</comment>
<dbReference type="PANTHER" id="PTHR42701:SF1">
    <property type="entry name" value="IMIDAZOLE GLYCEROL PHOSPHATE SYNTHASE SUBUNIT HISH"/>
    <property type="match status" value="1"/>
</dbReference>
<evidence type="ECO:0000259" key="12">
    <source>
        <dbReference type="Pfam" id="PF00117"/>
    </source>
</evidence>
<keyword evidence="4 10" id="KW-0378">Hydrolase</keyword>
<dbReference type="Gene3D" id="3.40.50.880">
    <property type="match status" value="1"/>
</dbReference>
<comment type="subunit">
    <text evidence="2 10">Heterodimer of HisH and HisF.</text>
</comment>
<dbReference type="GO" id="GO:0004359">
    <property type="term" value="F:glutaminase activity"/>
    <property type="evidence" value="ECO:0007669"/>
    <property type="project" value="UniProtKB-EC"/>
</dbReference>
<sequence>MIAIIDYNAGNLRSIEKAFSIYERDVKVTNDPEIILSADKIVLPGVGNFGDSVKNIEAVKFDEKVCDKINTNCSNLKELITQDIGKVPFLGVCVGMQLLFEKSEESEGAGLGVFNGEVVKFTNVPKIPHMGWNNVKQIKDIPLFEGIKDNDYFYFVHSYYVKTFDEKIIAGTCDYGTKFTCAVNKDNIYATQFHPEKSGKSGLKMIENFVELI</sequence>
<evidence type="ECO:0000256" key="2">
    <source>
        <dbReference type="ARBA" id="ARBA00011152"/>
    </source>
</evidence>
<keyword evidence="7 10" id="KW-0456">Lyase</keyword>
<feature type="active site" description="Nucleophile" evidence="10 11">
    <location>
        <position position="93"/>
    </location>
</feature>
<dbReference type="UniPathway" id="UPA00031">
    <property type="reaction ID" value="UER00010"/>
</dbReference>
<dbReference type="InterPro" id="IPR017926">
    <property type="entry name" value="GATASE"/>
</dbReference>
<evidence type="ECO:0000256" key="10">
    <source>
        <dbReference type="HAMAP-Rule" id="MF_00278"/>
    </source>
</evidence>
<feature type="active site" evidence="10 11">
    <location>
        <position position="196"/>
    </location>
</feature>
<dbReference type="AlphaFoldDB" id="A0A8J7USG8"/>
<evidence type="ECO:0000256" key="1">
    <source>
        <dbReference type="ARBA" id="ARBA00005091"/>
    </source>
</evidence>
<dbReference type="EC" id="3.5.1.2" evidence="10"/>
<reference evidence="13" key="1">
    <citation type="submission" date="2021-03" db="EMBL/GenBank/DDBJ databases">
        <title>Genomic Encyclopedia of Type Strains, Phase IV (KMG-V): Genome sequencing to study the core and pangenomes of soil and plant-associated prokaryotes.</title>
        <authorList>
            <person name="Whitman W."/>
        </authorList>
    </citation>
    <scope>NUCLEOTIDE SEQUENCE</scope>
    <source>
        <strain evidence="13">C4</strain>
    </source>
</reference>
<keyword evidence="5 10" id="KW-0315">Glutamine amidotransferase</keyword>
<dbReference type="EMBL" id="JAGGMV010000002">
    <property type="protein sequence ID" value="MBP2201627.1"/>
    <property type="molecule type" value="Genomic_DNA"/>
</dbReference>
<dbReference type="Proteomes" id="UP000740329">
    <property type="component" value="Unassembled WGS sequence"/>
</dbReference>
<dbReference type="Pfam" id="PF00117">
    <property type="entry name" value="GATase"/>
    <property type="match status" value="1"/>
</dbReference>
<proteinExistence type="inferred from homology"/>
<dbReference type="OrthoDB" id="33401at2157"/>
<evidence type="ECO:0000256" key="5">
    <source>
        <dbReference type="ARBA" id="ARBA00022962"/>
    </source>
</evidence>
<evidence type="ECO:0000256" key="11">
    <source>
        <dbReference type="PIRSR" id="PIRSR000495-1"/>
    </source>
</evidence>
<comment type="pathway">
    <text evidence="1 10">Amino-acid biosynthesis; L-histidine biosynthesis; L-histidine from 5-phospho-alpha-D-ribose 1-diphosphate: step 5/9.</text>
</comment>
<keyword evidence="6 10" id="KW-0368">Histidine biosynthesis</keyword>
<gene>
    <name evidence="10" type="primary">hisH</name>
    <name evidence="13" type="ORF">J3E07_001039</name>
</gene>
<dbReference type="PROSITE" id="PS51273">
    <property type="entry name" value="GATASE_TYPE_1"/>
    <property type="match status" value="1"/>
</dbReference>
<evidence type="ECO:0000256" key="4">
    <source>
        <dbReference type="ARBA" id="ARBA00022801"/>
    </source>
</evidence>
<dbReference type="GO" id="GO:0000105">
    <property type="term" value="P:L-histidine biosynthetic process"/>
    <property type="evidence" value="ECO:0007669"/>
    <property type="project" value="UniProtKB-UniRule"/>
</dbReference>
<keyword evidence="10" id="KW-0963">Cytoplasm</keyword>
<evidence type="ECO:0000256" key="7">
    <source>
        <dbReference type="ARBA" id="ARBA00023239"/>
    </source>
</evidence>
<keyword evidence="3 10" id="KW-0028">Amino-acid biosynthesis</keyword>
<dbReference type="GO" id="GO:0016829">
    <property type="term" value="F:lyase activity"/>
    <property type="evidence" value="ECO:0007669"/>
    <property type="project" value="UniProtKB-KW"/>
</dbReference>
<evidence type="ECO:0000313" key="14">
    <source>
        <dbReference type="Proteomes" id="UP000740329"/>
    </source>
</evidence>
<keyword evidence="13" id="KW-0328">Glycosyltransferase</keyword>